<name>A0A428RSF8_9HYPO</name>
<protein>
    <submittedName>
        <fullName evidence="2">Uncharacterized protein</fullName>
    </submittedName>
</protein>
<evidence type="ECO:0000313" key="3">
    <source>
        <dbReference type="Proteomes" id="UP000287972"/>
    </source>
</evidence>
<evidence type="ECO:0000313" key="2">
    <source>
        <dbReference type="EMBL" id="RSL80484.1"/>
    </source>
</evidence>
<dbReference type="EMBL" id="NKCL01000144">
    <property type="protein sequence ID" value="RSL80484.1"/>
    <property type="molecule type" value="Genomic_DNA"/>
</dbReference>
<proteinExistence type="predicted"/>
<reference evidence="2 3" key="1">
    <citation type="submission" date="2017-06" db="EMBL/GenBank/DDBJ databases">
        <title>Comparative genomic analysis of Ambrosia Fusariam Clade fungi.</title>
        <authorList>
            <person name="Stajich J.E."/>
            <person name="Carrillo J."/>
            <person name="Kijimoto T."/>
            <person name="Eskalen A."/>
            <person name="O'Donnell K."/>
            <person name="Kasson M."/>
        </authorList>
    </citation>
    <scope>NUCLEOTIDE SEQUENCE [LARGE SCALE GENOMIC DNA]</scope>
    <source>
        <strain evidence="2 3">NRRL62606</strain>
    </source>
</reference>
<dbReference type="Gene3D" id="1.20.58.340">
    <property type="entry name" value="Magnesium transport protein CorA, transmembrane region"/>
    <property type="match status" value="1"/>
</dbReference>
<keyword evidence="1" id="KW-0472">Membrane</keyword>
<dbReference type="AlphaFoldDB" id="A0A428RSF8"/>
<dbReference type="Proteomes" id="UP000287972">
    <property type="component" value="Unassembled WGS sequence"/>
</dbReference>
<feature type="transmembrane region" description="Helical" evidence="1">
    <location>
        <begin position="477"/>
        <end position="499"/>
    </location>
</feature>
<dbReference type="GO" id="GO:0016020">
    <property type="term" value="C:membrane"/>
    <property type="evidence" value="ECO:0007669"/>
    <property type="project" value="InterPro"/>
</dbReference>
<keyword evidence="3" id="KW-1185">Reference proteome</keyword>
<gene>
    <name evidence="2" type="ORF">CEP51_006546</name>
</gene>
<keyword evidence="1" id="KW-1133">Transmembrane helix</keyword>
<comment type="caution">
    <text evidence="2">The sequence shown here is derived from an EMBL/GenBank/DDBJ whole genome shotgun (WGS) entry which is preliminary data.</text>
</comment>
<feature type="transmembrane region" description="Helical" evidence="1">
    <location>
        <begin position="435"/>
        <end position="457"/>
    </location>
</feature>
<accession>A0A428RSF8</accession>
<dbReference type="GO" id="GO:0046873">
    <property type="term" value="F:metal ion transmembrane transporter activity"/>
    <property type="evidence" value="ECO:0007669"/>
    <property type="project" value="InterPro"/>
</dbReference>
<organism evidence="2 3">
    <name type="scientific">Fusarium floridanum</name>
    <dbReference type="NCBI Taxonomy" id="1325733"/>
    <lineage>
        <taxon>Eukaryota</taxon>
        <taxon>Fungi</taxon>
        <taxon>Dikarya</taxon>
        <taxon>Ascomycota</taxon>
        <taxon>Pezizomycotina</taxon>
        <taxon>Sordariomycetes</taxon>
        <taxon>Hypocreomycetidae</taxon>
        <taxon>Hypocreales</taxon>
        <taxon>Nectriaceae</taxon>
        <taxon>Fusarium</taxon>
        <taxon>Fusarium solani species complex</taxon>
    </lineage>
</organism>
<dbReference type="Pfam" id="PF01544">
    <property type="entry name" value="CorA"/>
    <property type="match status" value="1"/>
</dbReference>
<evidence type="ECO:0000256" key="1">
    <source>
        <dbReference type="SAM" id="Phobius"/>
    </source>
</evidence>
<keyword evidence="1" id="KW-0812">Transmembrane</keyword>
<dbReference type="InterPro" id="IPR002523">
    <property type="entry name" value="MgTranspt_CorA/ZnTranspt_ZntB"/>
</dbReference>
<sequence>MVKRDKKVDLVWSATPGTLSDKVADAIRRAWPRNRNVKGMVDLLLDSDGTMPFSKVSWQHFETSVNESIWHRWCLDAAESVRRKHNKSSPDHADTTSPPSRFRGKIIYCQLENYKKEQHMFPLDQLASALSYDEPFHLPPSKRGLGKSCDDFDFDHLLSFLDRDFQGGLDNQGFAGYQFQLRYFCPIDELRARGRPVRYPCFLGHRQRAIIGRGSAIQYLEEKRARVSLRVSPFFPGLFNIFILADHNMLPIREEWTPNPTGEHTEFNWARYGLKPCGMGTFFTHFMFEVSRVLDRSLDAWGETLDSIDKLVHVNLDDFEDEKRVEDLMFDKSFTRSKDYFVAIQLLRITDEWLDEVLQTIDGLRNMPALYRRLFCIDAAEDNINAAIKGMKERTTRLQSRIRKKAEEIKSLRDGLFNATSLREATKAMALNQAIYVFTVVTVLFTPVSFLATFWALPFLNNPAEEGSEMVPEPSSFRNSFVTLPLLTYALVVGIAWYMRPDQSRYRLSDWLTGILDTTRERLNSAWNGFPREMKRRRRRGQGGPDAGDSA</sequence>